<protein>
    <submittedName>
        <fullName evidence="2">Uncharacterized protein</fullName>
    </submittedName>
</protein>
<gene>
    <name evidence="2" type="ORF">JG687_00014240</name>
</gene>
<reference evidence="2" key="1">
    <citation type="submission" date="2021-01" db="EMBL/GenBank/DDBJ databases">
        <title>Phytophthora aleatoria, a newly-described species from Pinus radiata is distinct from Phytophthora cactorum isolates based on comparative genomics.</title>
        <authorList>
            <person name="Mcdougal R."/>
            <person name="Panda P."/>
            <person name="Williams N."/>
            <person name="Studholme D.J."/>
        </authorList>
    </citation>
    <scope>NUCLEOTIDE SEQUENCE</scope>
    <source>
        <strain evidence="2">NZFS 3830</strain>
    </source>
</reference>
<feature type="compositionally biased region" description="Basic and acidic residues" evidence="1">
    <location>
        <begin position="171"/>
        <end position="183"/>
    </location>
</feature>
<dbReference type="EMBL" id="JAENGZ010001127">
    <property type="protein sequence ID" value="KAG6950466.1"/>
    <property type="molecule type" value="Genomic_DNA"/>
</dbReference>
<dbReference type="OrthoDB" id="167602at2759"/>
<name>A0A8T1TXF5_9STRA</name>
<feature type="compositionally biased region" description="Basic and acidic residues" evidence="1">
    <location>
        <begin position="90"/>
        <end position="120"/>
    </location>
</feature>
<dbReference type="AlphaFoldDB" id="A0A8T1TXF5"/>
<dbReference type="Proteomes" id="UP000688947">
    <property type="component" value="Unassembled WGS sequence"/>
</dbReference>
<accession>A0A8T1TXF5</accession>
<feature type="region of interest" description="Disordered" evidence="1">
    <location>
        <begin position="166"/>
        <end position="187"/>
    </location>
</feature>
<evidence type="ECO:0000313" key="3">
    <source>
        <dbReference type="Proteomes" id="UP000688947"/>
    </source>
</evidence>
<feature type="compositionally biased region" description="Polar residues" evidence="1">
    <location>
        <begin position="74"/>
        <end position="89"/>
    </location>
</feature>
<evidence type="ECO:0000256" key="1">
    <source>
        <dbReference type="SAM" id="MobiDB-lite"/>
    </source>
</evidence>
<comment type="caution">
    <text evidence="2">The sequence shown here is derived from an EMBL/GenBank/DDBJ whole genome shotgun (WGS) entry which is preliminary data.</text>
</comment>
<evidence type="ECO:0000313" key="2">
    <source>
        <dbReference type="EMBL" id="KAG6950466.1"/>
    </source>
</evidence>
<organism evidence="2 3">
    <name type="scientific">Phytophthora cactorum</name>
    <dbReference type="NCBI Taxonomy" id="29920"/>
    <lineage>
        <taxon>Eukaryota</taxon>
        <taxon>Sar</taxon>
        <taxon>Stramenopiles</taxon>
        <taxon>Oomycota</taxon>
        <taxon>Peronosporomycetes</taxon>
        <taxon>Peronosporales</taxon>
        <taxon>Peronosporaceae</taxon>
        <taxon>Phytophthora</taxon>
    </lineage>
</organism>
<proteinExistence type="predicted"/>
<feature type="region of interest" description="Disordered" evidence="1">
    <location>
        <begin position="68"/>
        <end position="123"/>
    </location>
</feature>
<feature type="non-terminal residue" evidence="2">
    <location>
        <position position="1"/>
    </location>
</feature>
<dbReference type="VEuPathDB" id="FungiDB:PC110_g11899"/>
<sequence length="312" mass="35156">MSSNSCSSKSGHCAFCGESLSNTPSPIPIAYGAPPEEGRGTFTKLKPLRWRFLTNKAPRTKYMCSACAEKRQVPQKTEQPVSLDSSWDGSQKHSEPALRLEHLESHDASEPRGSEKKDQRLSSTADILGMSRSLELPPNYFAMSSSSPTFSAPEHDSVDWRQIEMQLPPTEARKKNETEEERQRRRSASYAHMLVRMRRHYDTVQVNGTHGPPVTAPPRRIRAERRAKSVAVHSVKEDEPVKMDPADFAVDLDYLRAYKDARPFGNQLRLHRALLYCSIASVQSVMQQQQAARNTAKRRPARIAALVILTFL</sequence>